<evidence type="ECO:0000313" key="1">
    <source>
        <dbReference type="EMBL" id="MBR7629078.1"/>
    </source>
</evidence>
<proteinExistence type="predicted"/>
<comment type="caution">
    <text evidence="1">The sequence shown here is derived from an EMBL/GenBank/DDBJ whole genome shotgun (WGS) entry which is preliminary data.</text>
</comment>
<name>A0ABS5GPL1_9GAMM</name>
<sequence>MTVDVKFLINGFGKTYQELFDSGFIPYKTKPKGDSGSPVITLDMAKEGVLLTFDKADQKLIEMTLRLIDERNDKYTFPNEMPAPLWLDMSKPSVRERFGEPLHSHPPHKIINRVFGGVDYYELSKGAKSVMMLVRYNSDLKAMTVTFKPAALVNCKPLSPSLLIE</sequence>
<dbReference type="Pfam" id="PF19929">
    <property type="entry name" value="DUF6392"/>
    <property type="match status" value="1"/>
</dbReference>
<evidence type="ECO:0000313" key="2">
    <source>
        <dbReference type="Proteomes" id="UP000675653"/>
    </source>
</evidence>
<keyword evidence="2" id="KW-1185">Reference proteome</keyword>
<gene>
    <name evidence="1" type="ORF">KAT72_08560</name>
</gene>
<accession>A0ABS5GPL1</accession>
<organism evidence="1 2">
    <name type="scientific">Aeromonas popoffii</name>
    <dbReference type="NCBI Taxonomy" id="70856"/>
    <lineage>
        <taxon>Bacteria</taxon>
        <taxon>Pseudomonadati</taxon>
        <taxon>Pseudomonadota</taxon>
        <taxon>Gammaproteobacteria</taxon>
        <taxon>Aeromonadales</taxon>
        <taxon>Aeromonadaceae</taxon>
        <taxon>Aeromonas</taxon>
    </lineage>
</organism>
<dbReference type="EMBL" id="JAGRZL010000018">
    <property type="protein sequence ID" value="MBR7629078.1"/>
    <property type="molecule type" value="Genomic_DNA"/>
</dbReference>
<dbReference type="InterPro" id="IPR045657">
    <property type="entry name" value="DUF6392"/>
</dbReference>
<dbReference type="Proteomes" id="UP000675653">
    <property type="component" value="Unassembled WGS sequence"/>
</dbReference>
<dbReference type="RefSeq" id="WP_212513323.1">
    <property type="nucleotide sequence ID" value="NZ_CAWQDX010000039.1"/>
</dbReference>
<reference evidence="1 2" key="1">
    <citation type="submission" date="2021-04" db="EMBL/GenBank/DDBJ databases">
        <title>Draft Genome of Aeromonas popoffii ID682, isolated from a natural water source in Idaho.</title>
        <authorList>
            <person name="Testerman T."/>
            <person name="Graf J."/>
        </authorList>
    </citation>
    <scope>NUCLEOTIDE SEQUENCE [LARGE SCALE GENOMIC DNA]</scope>
    <source>
        <strain evidence="1 2">ID682</strain>
    </source>
</reference>
<protein>
    <recommendedName>
        <fullName evidence="3">Pyocin immunity protein</fullName>
    </recommendedName>
</protein>
<evidence type="ECO:0008006" key="3">
    <source>
        <dbReference type="Google" id="ProtNLM"/>
    </source>
</evidence>